<evidence type="ECO:0000256" key="2">
    <source>
        <dbReference type="ARBA" id="ARBA00005124"/>
    </source>
</evidence>
<evidence type="ECO:0000256" key="3">
    <source>
        <dbReference type="ARBA" id="ARBA00012367"/>
    </source>
</evidence>
<comment type="pathway">
    <text evidence="2">Protein modification; protein lipoylation via exogenous pathway; protein N(6)-(lipoyl)lysine from lipoate: step 1/2.</text>
</comment>
<reference evidence="9 10" key="1">
    <citation type="journal article" date="2015" name="Genome Announc.">
        <title>Expanding the biotechnology potential of lactobacilli through comparative genomics of 213 strains and associated genera.</title>
        <authorList>
            <person name="Sun Z."/>
            <person name="Harris H.M."/>
            <person name="McCann A."/>
            <person name="Guo C."/>
            <person name="Argimon S."/>
            <person name="Zhang W."/>
            <person name="Yang X."/>
            <person name="Jeffery I.B."/>
            <person name="Cooney J.C."/>
            <person name="Kagawa T.F."/>
            <person name="Liu W."/>
            <person name="Song Y."/>
            <person name="Salvetti E."/>
            <person name="Wrobel A."/>
            <person name="Rasinkangas P."/>
            <person name="Parkhill J."/>
            <person name="Rea M.C."/>
            <person name="O'Sullivan O."/>
            <person name="Ritari J."/>
            <person name="Douillard F.P."/>
            <person name="Paul Ross R."/>
            <person name="Yang R."/>
            <person name="Briner A.E."/>
            <person name="Felis G.E."/>
            <person name="de Vos W.M."/>
            <person name="Barrangou R."/>
            <person name="Klaenhammer T.R."/>
            <person name="Caufield P.W."/>
            <person name="Cui Y."/>
            <person name="Zhang H."/>
            <person name="O'Toole P.W."/>
        </authorList>
    </citation>
    <scope>NUCLEOTIDE SEQUENCE [LARGE SCALE GENOMIC DNA]</scope>
    <source>
        <strain evidence="9 10">DSM 20014</strain>
    </source>
</reference>
<keyword evidence="4 9" id="KW-0436">Ligase</keyword>
<proteinExistence type="predicted"/>
<dbReference type="Pfam" id="PF10437">
    <property type="entry name" value="Lip_prot_lig_C"/>
    <property type="match status" value="1"/>
</dbReference>
<organism evidence="9 10">
    <name type="scientific">Weissella minor</name>
    <dbReference type="NCBI Taxonomy" id="1620"/>
    <lineage>
        <taxon>Bacteria</taxon>
        <taxon>Bacillati</taxon>
        <taxon>Bacillota</taxon>
        <taxon>Bacilli</taxon>
        <taxon>Lactobacillales</taxon>
        <taxon>Lactobacillaceae</taxon>
        <taxon>Weissella</taxon>
    </lineage>
</organism>
<dbReference type="SUPFAM" id="SSF82649">
    <property type="entry name" value="SufE/NifU"/>
    <property type="match status" value="1"/>
</dbReference>
<evidence type="ECO:0000256" key="4">
    <source>
        <dbReference type="ARBA" id="ARBA00022598"/>
    </source>
</evidence>
<evidence type="ECO:0000259" key="8">
    <source>
        <dbReference type="PROSITE" id="PS51733"/>
    </source>
</evidence>
<dbReference type="UniPathway" id="UPA00537">
    <property type="reaction ID" value="UER00594"/>
</dbReference>
<dbReference type="CDD" id="cd16443">
    <property type="entry name" value="LplA"/>
    <property type="match status" value="1"/>
</dbReference>
<dbReference type="InterPro" id="IPR004562">
    <property type="entry name" value="LipoylTrfase_LipoateP_Ligase"/>
</dbReference>
<dbReference type="PROSITE" id="PS51733">
    <property type="entry name" value="BPL_LPL_CATALYTIC"/>
    <property type="match status" value="1"/>
</dbReference>
<dbReference type="EC" id="6.3.1.20" evidence="3"/>
<dbReference type="EMBL" id="JQCD01000024">
    <property type="protein sequence ID" value="KRN76931.1"/>
    <property type="molecule type" value="Genomic_DNA"/>
</dbReference>
<dbReference type="NCBIfam" id="TIGR00545">
    <property type="entry name" value="lipoyltrans"/>
    <property type="match status" value="1"/>
</dbReference>
<dbReference type="Gene3D" id="3.30.930.10">
    <property type="entry name" value="Bira Bifunctional Protein, Domain 2"/>
    <property type="match status" value="1"/>
</dbReference>
<evidence type="ECO:0000256" key="7">
    <source>
        <dbReference type="ARBA" id="ARBA00048037"/>
    </source>
</evidence>
<sequence>MRYISYFDGNDAPTNIATDAWLLSNLHADEPVFALWQNKNAVIIGRNQDTYEEINQDFVDEKDIQVVRRVTGGGAVYHDMGNICFSLFVPVTSETGDINFGTFIKPVLKALQDMGIDAELTGRNDIVVDGKKISGNAQRMERGYVLHHGTLMYDVDIDTMVRSLNVSDDKFISKAAKSVRSRVAMIHDIKPDLSYDDLVAGLMDELTNHGEDGEYVLTDEQRQSILDLRDNQFATWDWTFGESPASDFHNEQRFDGGTLGISVQLENGVIKGIDFNGDFLGLEEWRDIEDKFIGIPFKSDALLEVLNENNPNQQYFGTVTNEEIAGLVNVEKDDNKDFV</sequence>
<evidence type="ECO:0000313" key="9">
    <source>
        <dbReference type="EMBL" id="KRN76931.1"/>
    </source>
</evidence>
<dbReference type="GO" id="GO:0005737">
    <property type="term" value="C:cytoplasm"/>
    <property type="evidence" value="ECO:0007669"/>
    <property type="project" value="TreeGrafter"/>
</dbReference>
<dbReference type="PANTHER" id="PTHR12561:SF3">
    <property type="entry name" value="LIPOYLTRANSFERASE 1, MITOCHONDRIAL"/>
    <property type="match status" value="1"/>
</dbReference>
<dbReference type="InterPro" id="IPR045864">
    <property type="entry name" value="aa-tRNA-synth_II/BPL/LPL"/>
</dbReference>
<comment type="pathway">
    <text evidence="1">Protein modification; protein lipoylation via exogenous pathway; protein N(6)-(lipoyl)lysine from lipoate: step 2/2.</text>
</comment>
<dbReference type="SUPFAM" id="SSF55681">
    <property type="entry name" value="Class II aaRS and biotin synthetases"/>
    <property type="match status" value="1"/>
</dbReference>
<evidence type="ECO:0000256" key="1">
    <source>
        <dbReference type="ARBA" id="ARBA00005085"/>
    </source>
</evidence>
<dbReference type="OrthoDB" id="9788148at2"/>
<evidence type="ECO:0000256" key="6">
    <source>
        <dbReference type="ARBA" id="ARBA00022840"/>
    </source>
</evidence>
<dbReference type="PANTHER" id="PTHR12561">
    <property type="entry name" value="LIPOATE-PROTEIN LIGASE"/>
    <property type="match status" value="1"/>
</dbReference>
<feature type="domain" description="BPL/LPL catalytic" evidence="8">
    <location>
        <begin position="27"/>
        <end position="214"/>
    </location>
</feature>
<keyword evidence="6" id="KW-0067">ATP-binding</keyword>
<dbReference type="Proteomes" id="UP000051673">
    <property type="component" value="Unassembled WGS sequence"/>
</dbReference>
<name>A0A0R2JHY8_9LACO</name>
<dbReference type="Pfam" id="PF21948">
    <property type="entry name" value="LplA-B_cat"/>
    <property type="match status" value="1"/>
</dbReference>
<keyword evidence="10" id="KW-1185">Reference proteome</keyword>
<comment type="catalytic activity">
    <reaction evidence="7">
        <text>L-lysyl-[lipoyl-carrier protein] + (R)-lipoate + ATP = N(6)-[(R)-lipoyl]-L-lysyl-[lipoyl-carrier protein] + AMP + diphosphate + H(+)</text>
        <dbReference type="Rhea" id="RHEA:49288"/>
        <dbReference type="Rhea" id="RHEA-COMP:10500"/>
        <dbReference type="Rhea" id="RHEA-COMP:10502"/>
        <dbReference type="ChEBI" id="CHEBI:15378"/>
        <dbReference type="ChEBI" id="CHEBI:29969"/>
        <dbReference type="ChEBI" id="CHEBI:30616"/>
        <dbReference type="ChEBI" id="CHEBI:33019"/>
        <dbReference type="ChEBI" id="CHEBI:83088"/>
        <dbReference type="ChEBI" id="CHEBI:83099"/>
        <dbReference type="ChEBI" id="CHEBI:456215"/>
        <dbReference type="EC" id="6.3.1.20"/>
    </reaction>
</comment>
<dbReference type="RefSeq" id="WP_057787753.1">
    <property type="nucleotide sequence ID" value="NZ_CBDALJ010000024.1"/>
</dbReference>
<dbReference type="Gene3D" id="3.30.390.50">
    <property type="entry name" value="CO dehydrogenase flavoprotein, C-terminal domain"/>
    <property type="match status" value="1"/>
</dbReference>
<accession>A0A0R2JHY8</accession>
<gene>
    <name evidence="9" type="ORF">IV67_GL000441</name>
</gene>
<comment type="caution">
    <text evidence="9">The sequence shown here is derived from an EMBL/GenBank/DDBJ whole genome shotgun (WGS) entry which is preliminary data.</text>
</comment>
<dbReference type="InterPro" id="IPR019491">
    <property type="entry name" value="Lipoate_protein_ligase_C"/>
</dbReference>
<dbReference type="GO" id="GO:0016979">
    <property type="term" value="F:lipoate-protein ligase activity"/>
    <property type="evidence" value="ECO:0007669"/>
    <property type="project" value="UniProtKB-EC"/>
</dbReference>
<dbReference type="GO" id="GO:0017118">
    <property type="term" value="F:lipoyltransferase activity"/>
    <property type="evidence" value="ECO:0007669"/>
    <property type="project" value="TreeGrafter"/>
</dbReference>
<dbReference type="GO" id="GO:0009249">
    <property type="term" value="P:protein lipoylation"/>
    <property type="evidence" value="ECO:0007669"/>
    <property type="project" value="InterPro"/>
</dbReference>
<evidence type="ECO:0000256" key="5">
    <source>
        <dbReference type="ARBA" id="ARBA00022741"/>
    </source>
</evidence>
<evidence type="ECO:0000313" key="10">
    <source>
        <dbReference type="Proteomes" id="UP000051673"/>
    </source>
</evidence>
<keyword evidence="5" id="KW-0547">Nucleotide-binding</keyword>
<dbReference type="AlphaFoldDB" id="A0A0R2JHY8"/>
<protein>
    <recommendedName>
        <fullName evidence="3">lipoate--protein ligase</fullName>
        <ecNumber evidence="3">6.3.1.20</ecNumber>
    </recommendedName>
</protein>
<dbReference type="InterPro" id="IPR004143">
    <property type="entry name" value="BPL_LPL_catalytic"/>
</dbReference>
<dbReference type="STRING" id="1620.IV67_GL000441"/>
<dbReference type="GO" id="GO:0005524">
    <property type="term" value="F:ATP binding"/>
    <property type="evidence" value="ECO:0007669"/>
    <property type="project" value="UniProtKB-KW"/>
</dbReference>
<dbReference type="PATRIC" id="fig|1620.3.peg.446"/>